<evidence type="ECO:0000256" key="1">
    <source>
        <dbReference type="SAM" id="MobiDB-lite"/>
    </source>
</evidence>
<evidence type="ECO:0000313" key="3">
    <source>
        <dbReference type="Proteomes" id="UP000077266"/>
    </source>
</evidence>
<gene>
    <name evidence="2" type="ORF">EXIGLDRAFT_761369</name>
</gene>
<dbReference type="AlphaFoldDB" id="A0A165NJ40"/>
<feature type="region of interest" description="Disordered" evidence="1">
    <location>
        <begin position="249"/>
        <end position="294"/>
    </location>
</feature>
<evidence type="ECO:0000313" key="2">
    <source>
        <dbReference type="EMBL" id="KZW00816.1"/>
    </source>
</evidence>
<feature type="compositionally biased region" description="Polar residues" evidence="1">
    <location>
        <begin position="713"/>
        <end position="724"/>
    </location>
</feature>
<feature type="compositionally biased region" description="Low complexity" evidence="1">
    <location>
        <begin position="491"/>
        <end position="508"/>
    </location>
</feature>
<sequence length="733" mass="80463">MTIPSTISWLEMNIASRSTTEPPPPTKFAFFPPSLEFVKLRTLRILGGDRDRPDSPDTMFDPLFMRHRGVLRVPSLRCVSMERAPEARWALAPIPPRMLALFISQHIVFDEELLPEPVVRVSDGVHLEDAEDGGAALEVLQSFMPYFSQPLHPPHSQEVEAFDNAMNTVREYWPRDMSEPRPAPPLPFPLVYAQTGDAGVATAYNNTSQGYSNSTTTPTHNHNIACGQPPPLQIQQWFEAMRANDQLGTLLPPPATGHSRSDSIPSLTPSTPSFARSPSPPPAPSINPALFYDMDDQYDSNGGAVGYSGEHAGASMDEDDGFYEHENVFSYENYEPRDQAVSYYAGQSAANGVPSSSTDFPNFPQYAKPAVQYYPGGGALVSNPSAAFDWSGQHVQPNNNSISRQEPYTAPLAPLPYAHTGIVDLERGEAPSPSISPPSAHAQLQWHYVAFDRDGNEMRFDDAESAATPGSQAQSTGSTRTRSKASSSVDSQAPLSSPSTASTSQPTTRFRGRKKKDGDVHRPPLVKPAEIETKKDYVASLINDASITSWPAHCPHDTCNNPHRTYRDYEALASHVARCGDVECAFCRDMYAFVGRNHSAHMHRAGLGRDECPTMQTCGGYTNVGGVYAWLEIHRADTIDAEVNNPQLGGRMKRHLGHHLRLLHARIKRGEVKARQLVDRAKADLQNGKIPARECTMPRIPTKCKAVQTTCEPKSRSVRGTQATKGRGGRCKA</sequence>
<organism evidence="2 3">
    <name type="scientific">Exidia glandulosa HHB12029</name>
    <dbReference type="NCBI Taxonomy" id="1314781"/>
    <lineage>
        <taxon>Eukaryota</taxon>
        <taxon>Fungi</taxon>
        <taxon>Dikarya</taxon>
        <taxon>Basidiomycota</taxon>
        <taxon>Agaricomycotina</taxon>
        <taxon>Agaricomycetes</taxon>
        <taxon>Auriculariales</taxon>
        <taxon>Exidiaceae</taxon>
        <taxon>Exidia</taxon>
    </lineage>
</organism>
<feature type="region of interest" description="Disordered" evidence="1">
    <location>
        <begin position="462"/>
        <end position="529"/>
    </location>
</feature>
<name>A0A165NJ40_EXIGL</name>
<feature type="compositionally biased region" description="Polar residues" evidence="1">
    <location>
        <begin position="468"/>
        <end position="490"/>
    </location>
</feature>
<dbReference type="Proteomes" id="UP000077266">
    <property type="component" value="Unassembled WGS sequence"/>
</dbReference>
<dbReference type="InParanoid" id="A0A165NJ40"/>
<keyword evidence="3" id="KW-1185">Reference proteome</keyword>
<reference evidence="2 3" key="1">
    <citation type="journal article" date="2016" name="Mol. Biol. Evol.">
        <title>Comparative Genomics of Early-Diverging Mushroom-Forming Fungi Provides Insights into the Origins of Lignocellulose Decay Capabilities.</title>
        <authorList>
            <person name="Nagy L.G."/>
            <person name="Riley R."/>
            <person name="Tritt A."/>
            <person name="Adam C."/>
            <person name="Daum C."/>
            <person name="Floudas D."/>
            <person name="Sun H."/>
            <person name="Yadav J.S."/>
            <person name="Pangilinan J."/>
            <person name="Larsson K.H."/>
            <person name="Matsuura K."/>
            <person name="Barry K."/>
            <person name="Labutti K."/>
            <person name="Kuo R."/>
            <person name="Ohm R.A."/>
            <person name="Bhattacharya S.S."/>
            <person name="Shirouzu T."/>
            <person name="Yoshinaga Y."/>
            <person name="Martin F.M."/>
            <person name="Grigoriev I.V."/>
            <person name="Hibbett D.S."/>
        </authorList>
    </citation>
    <scope>NUCLEOTIDE SEQUENCE [LARGE SCALE GENOMIC DNA]</scope>
    <source>
        <strain evidence="2 3">HHB12029</strain>
    </source>
</reference>
<protein>
    <submittedName>
        <fullName evidence="2">Uncharacterized protein</fullName>
    </submittedName>
</protein>
<dbReference type="EMBL" id="KV425898">
    <property type="protein sequence ID" value="KZW00816.1"/>
    <property type="molecule type" value="Genomic_DNA"/>
</dbReference>
<feature type="region of interest" description="Disordered" evidence="1">
    <location>
        <begin position="713"/>
        <end position="733"/>
    </location>
</feature>
<accession>A0A165NJ40</accession>
<proteinExistence type="predicted"/>